<feature type="compositionally biased region" description="Polar residues" evidence="8">
    <location>
        <begin position="297"/>
        <end position="310"/>
    </location>
</feature>
<feature type="compositionally biased region" description="Polar residues" evidence="8">
    <location>
        <begin position="375"/>
        <end position="384"/>
    </location>
</feature>
<evidence type="ECO:0000256" key="7">
    <source>
        <dbReference type="ARBA" id="ARBA00023239"/>
    </source>
</evidence>
<dbReference type="EnsemblPlants" id="Pp3c12_23250V3.5">
    <property type="protein sequence ID" value="Pp3c12_23250V3.5"/>
    <property type="gene ID" value="Pp3c12_23250"/>
</dbReference>
<feature type="compositionally biased region" description="Basic and acidic residues" evidence="8">
    <location>
        <begin position="409"/>
        <end position="420"/>
    </location>
</feature>
<dbReference type="RefSeq" id="XP_024390942.1">
    <property type="nucleotide sequence ID" value="XM_024535174.2"/>
</dbReference>
<feature type="region of interest" description="Disordered" evidence="8">
    <location>
        <begin position="288"/>
        <end position="448"/>
    </location>
</feature>
<dbReference type="GO" id="GO:0016829">
    <property type="term" value="F:lyase activity"/>
    <property type="evidence" value="ECO:0007669"/>
    <property type="project" value="UniProtKB-KW"/>
</dbReference>
<dbReference type="Gramene" id="Pp3c12_23250V3.5">
    <property type="protein sequence ID" value="Pp3c12_23250V3.5"/>
    <property type="gene ID" value="Pp3c12_23250"/>
</dbReference>
<dbReference type="SUPFAM" id="SSF143081">
    <property type="entry name" value="BB1717-like"/>
    <property type="match status" value="1"/>
</dbReference>
<dbReference type="PANTHER" id="PTHR13604">
    <property type="entry name" value="DC12-RELATED"/>
    <property type="match status" value="1"/>
</dbReference>
<keyword evidence="5" id="KW-0190">Covalent protein-DNA linkage</keyword>
<accession>A0A7I4AG17</accession>
<dbReference type="Gene3D" id="3.90.1680.10">
    <property type="entry name" value="SOS response associated peptidase-like"/>
    <property type="match status" value="1"/>
</dbReference>
<keyword evidence="10" id="KW-1185">Reference proteome</keyword>
<feature type="compositionally biased region" description="Low complexity" evidence="8">
    <location>
        <begin position="385"/>
        <end position="399"/>
    </location>
</feature>
<dbReference type="GO" id="GO:0006508">
    <property type="term" value="P:proteolysis"/>
    <property type="evidence" value="ECO:0007669"/>
    <property type="project" value="UniProtKB-KW"/>
</dbReference>
<reference evidence="9 10" key="1">
    <citation type="journal article" date="2008" name="Science">
        <title>The Physcomitrella genome reveals evolutionary insights into the conquest of land by plants.</title>
        <authorList>
            <person name="Rensing S."/>
            <person name="Lang D."/>
            <person name="Zimmer A."/>
            <person name="Terry A."/>
            <person name="Salamov A."/>
            <person name="Shapiro H."/>
            <person name="Nishiyama T."/>
            <person name="Perroud P.-F."/>
            <person name="Lindquist E."/>
            <person name="Kamisugi Y."/>
            <person name="Tanahashi T."/>
            <person name="Sakakibara K."/>
            <person name="Fujita T."/>
            <person name="Oishi K."/>
            <person name="Shin-I T."/>
            <person name="Kuroki Y."/>
            <person name="Toyoda A."/>
            <person name="Suzuki Y."/>
            <person name="Hashimoto A."/>
            <person name="Yamaguchi K."/>
            <person name="Sugano A."/>
            <person name="Kohara Y."/>
            <person name="Fujiyama A."/>
            <person name="Anterola A."/>
            <person name="Aoki S."/>
            <person name="Ashton N."/>
            <person name="Barbazuk W.B."/>
            <person name="Barker E."/>
            <person name="Bennetzen J."/>
            <person name="Bezanilla M."/>
            <person name="Blankenship R."/>
            <person name="Cho S.H."/>
            <person name="Dutcher S."/>
            <person name="Estelle M."/>
            <person name="Fawcett J.A."/>
            <person name="Gundlach H."/>
            <person name="Hanada K."/>
            <person name="Heyl A."/>
            <person name="Hicks K.A."/>
            <person name="Hugh J."/>
            <person name="Lohr M."/>
            <person name="Mayer K."/>
            <person name="Melkozernov A."/>
            <person name="Murata T."/>
            <person name="Nelson D."/>
            <person name="Pils B."/>
            <person name="Prigge M."/>
            <person name="Reiss B."/>
            <person name="Renner T."/>
            <person name="Rombauts S."/>
            <person name="Rushton P."/>
            <person name="Sanderfoot A."/>
            <person name="Schween G."/>
            <person name="Shiu S.-H."/>
            <person name="Stueber K."/>
            <person name="Theodoulou F.L."/>
            <person name="Tu H."/>
            <person name="Van de Peer Y."/>
            <person name="Verrier P.J."/>
            <person name="Waters E."/>
            <person name="Wood A."/>
            <person name="Yang L."/>
            <person name="Cove D."/>
            <person name="Cuming A."/>
            <person name="Hasebe M."/>
            <person name="Lucas S."/>
            <person name="Mishler D.B."/>
            <person name="Reski R."/>
            <person name="Grigoriev I."/>
            <person name="Quatrano R.S."/>
            <person name="Boore J.L."/>
        </authorList>
    </citation>
    <scope>NUCLEOTIDE SEQUENCE [LARGE SCALE GENOMIC DNA]</scope>
    <source>
        <strain evidence="9 10">cv. Gransden 2004</strain>
    </source>
</reference>
<name>A0A7I4AG17_PHYPA</name>
<keyword evidence="4" id="KW-0378">Hydrolase</keyword>
<dbReference type="GO" id="GO:0106300">
    <property type="term" value="P:protein-DNA covalent cross-linking repair"/>
    <property type="evidence" value="ECO:0007669"/>
    <property type="project" value="InterPro"/>
</dbReference>
<evidence type="ECO:0008006" key="11">
    <source>
        <dbReference type="Google" id="ProtNLM"/>
    </source>
</evidence>
<evidence type="ECO:0000256" key="1">
    <source>
        <dbReference type="ARBA" id="ARBA00008136"/>
    </source>
</evidence>
<evidence type="ECO:0000256" key="5">
    <source>
        <dbReference type="ARBA" id="ARBA00023124"/>
    </source>
</evidence>
<reference evidence="9 10" key="2">
    <citation type="journal article" date="2018" name="Plant J.">
        <title>The Physcomitrella patens chromosome-scale assembly reveals moss genome structure and evolution.</title>
        <authorList>
            <person name="Lang D."/>
            <person name="Ullrich K.K."/>
            <person name="Murat F."/>
            <person name="Fuchs J."/>
            <person name="Jenkins J."/>
            <person name="Haas F.B."/>
            <person name="Piednoel M."/>
            <person name="Gundlach H."/>
            <person name="Van Bel M."/>
            <person name="Meyberg R."/>
            <person name="Vives C."/>
            <person name="Morata J."/>
            <person name="Symeonidi A."/>
            <person name="Hiss M."/>
            <person name="Muchero W."/>
            <person name="Kamisugi Y."/>
            <person name="Saleh O."/>
            <person name="Blanc G."/>
            <person name="Decker E.L."/>
            <person name="van Gessel N."/>
            <person name="Grimwood J."/>
            <person name="Hayes R.D."/>
            <person name="Graham S.W."/>
            <person name="Gunter L.E."/>
            <person name="McDaniel S.F."/>
            <person name="Hoernstein S.N.W."/>
            <person name="Larsson A."/>
            <person name="Li F.W."/>
            <person name="Perroud P.F."/>
            <person name="Phillips J."/>
            <person name="Ranjan P."/>
            <person name="Rokshar D.S."/>
            <person name="Rothfels C.J."/>
            <person name="Schneider L."/>
            <person name="Shu S."/>
            <person name="Stevenson D.W."/>
            <person name="Thummler F."/>
            <person name="Tillich M."/>
            <person name="Villarreal Aguilar J.C."/>
            <person name="Widiez T."/>
            <person name="Wong G.K."/>
            <person name="Wymore A."/>
            <person name="Zhang Y."/>
            <person name="Zimmer A.D."/>
            <person name="Quatrano R.S."/>
            <person name="Mayer K.F.X."/>
            <person name="Goodstein D."/>
            <person name="Casacuberta J.M."/>
            <person name="Vandepoele K."/>
            <person name="Reski R."/>
            <person name="Cuming A.C."/>
            <person name="Tuskan G.A."/>
            <person name="Maumus F."/>
            <person name="Salse J."/>
            <person name="Schmutz J."/>
            <person name="Rensing S.A."/>
        </authorList>
    </citation>
    <scope>NUCLEOTIDE SEQUENCE [LARGE SCALE GENOMIC DNA]</scope>
    <source>
        <strain evidence="9 10">cv. Gransden 2004</strain>
    </source>
</reference>
<dbReference type="EMBL" id="ABEU02000012">
    <property type="status" value="NOT_ANNOTATED_CDS"/>
    <property type="molecule type" value="Genomic_DNA"/>
</dbReference>
<dbReference type="KEGG" id="ppp:112289706"/>
<protein>
    <recommendedName>
        <fullName evidence="11">Embryonic stem cell-specific 5-hydroxymethylcytosine-binding protein</fullName>
    </recommendedName>
</protein>
<keyword evidence="7" id="KW-0456">Lyase</keyword>
<dbReference type="PANTHER" id="PTHR13604:SF0">
    <property type="entry name" value="ABASIC SITE PROCESSING PROTEIN HMCES"/>
    <property type="match status" value="1"/>
</dbReference>
<dbReference type="InParanoid" id="A0A7I4AG17"/>
<keyword evidence="2" id="KW-0645">Protease</keyword>
<dbReference type="Pfam" id="PF02586">
    <property type="entry name" value="SRAP"/>
    <property type="match status" value="1"/>
</dbReference>
<sequence length="448" mass="50452">MCGRARCTVRVDAVGRACGFSAPLRSVNADRYQPSYNVAPGAHMPVVRHDGAGDAREPVVHCMRWGLVPNFAKKSEKPDFYRMFNARSESVHQKISFRRLLAKNRCLTTVEGFYEWKKDGQKKQPYYIHMQDGHPLVFAALYDTWESPEGDMLYTFTILTTRVSKRLEWLHDRMPVILKGQDTIDSWLNDNLSEDVMKKLTQPYEAPDLIWYPVTPAMGKPAFNGPECIEEIKPKVAGESNIAQMFGKQLAQENKSHVNKVMSQDIKDEDFLNDEDFKALLAGMQPDQDVSEAVSHSEYSSLDRLNTQATPKEEAPPLIKPETKEEDPPLIKPETKEEDPPLIKPETKEEDPPLIKPETKEDHVPQTNKEEDSATAGNDISCTEPTSPKTSPVSTPVKPQARTAATLVNRHDPKRQRVNDVSKGSSKNAVHAGVKQKQSNLLGFFSKE</sequence>
<dbReference type="Proteomes" id="UP000006727">
    <property type="component" value="Chromosome 12"/>
</dbReference>
<dbReference type="GO" id="GO:0003697">
    <property type="term" value="F:single-stranded DNA binding"/>
    <property type="evidence" value="ECO:0007669"/>
    <property type="project" value="InterPro"/>
</dbReference>
<gene>
    <name evidence="9" type="primary">LOC112289706</name>
</gene>
<keyword evidence="6" id="KW-0238">DNA-binding</keyword>
<dbReference type="GeneID" id="112289706"/>
<evidence type="ECO:0000313" key="9">
    <source>
        <dbReference type="EnsemblPlants" id="Pp3c12_23250V3.5"/>
    </source>
</evidence>
<proteinExistence type="inferred from homology"/>
<dbReference type="InterPro" id="IPR036590">
    <property type="entry name" value="SRAP-like"/>
</dbReference>
<reference evidence="9" key="3">
    <citation type="submission" date="2020-12" db="UniProtKB">
        <authorList>
            <consortium name="EnsemblPlants"/>
        </authorList>
    </citation>
    <scope>IDENTIFICATION</scope>
</reference>
<evidence type="ECO:0000256" key="4">
    <source>
        <dbReference type="ARBA" id="ARBA00022801"/>
    </source>
</evidence>
<evidence type="ECO:0000256" key="3">
    <source>
        <dbReference type="ARBA" id="ARBA00022763"/>
    </source>
</evidence>
<evidence type="ECO:0000256" key="2">
    <source>
        <dbReference type="ARBA" id="ARBA00022670"/>
    </source>
</evidence>
<feature type="compositionally biased region" description="Basic and acidic residues" evidence="8">
    <location>
        <begin position="311"/>
        <end position="372"/>
    </location>
</feature>
<dbReference type="FunCoup" id="A0A7I4AG17">
    <property type="interactions" value="2916"/>
</dbReference>
<dbReference type="InterPro" id="IPR003738">
    <property type="entry name" value="SRAP"/>
</dbReference>
<evidence type="ECO:0000256" key="8">
    <source>
        <dbReference type="SAM" id="MobiDB-lite"/>
    </source>
</evidence>
<dbReference type="OrthoDB" id="2111841at2759"/>
<dbReference type="GO" id="GO:0008233">
    <property type="term" value="F:peptidase activity"/>
    <property type="evidence" value="ECO:0007669"/>
    <property type="project" value="UniProtKB-KW"/>
</dbReference>
<dbReference type="AlphaFoldDB" id="A0A7I4AG17"/>
<organism evidence="9 10">
    <name type="scientific">Physcomitrium patens</name>
    <name type="common">Spreading-leaved earth moss</name>
    <name type="synonym">Physcomitrella patens</name>
    <dbReference type="NCBI Taxonomy" id="3218"/>
    <lineage>
        <taxon>Eukaryota</taxon>
        <taxon>Viridiplantae</taxon>
        <taxon>Streptophyta</taxon>
        <taxon>Embryophyta</taxon>
        <taxon>Bryophyta</taxon>
        <taxon>Bryophytina</taxon>
        <taxon>Bryopsida</taxon>
        <taxon>Funariidae</taxon>
        <taxon>Funariales</taxon>
        <taxon>Funariaceae</taxon>
        <taxon>Physcomitrium</taxon>
    </lineage>
</organism>
<evidence type="ECO:0000256" key="6">
    <source>
        <dbReference type="ARBA" id="ARBA00023125"/>
    </source>
</evidence>
<keyword evidence="3" id="KW-0227">DNA damage</keyword>
<comment type="similarity">
    <text evidence="1">Belongs to the SOS response-associated peptidase family.</text>
</comment>
<evidence type="ECO:0000313" key="10">
    <source>
        <dbReference type="Proteomes" id="UP000006727"/>
    </source>
</evidence>